<feature type="chain" id="PRO_5012468028" description="MxcI protein" evidence="1">
    <location>
        <begin position="20"/>
        <end position="409"/>
    </location>
</feature>
<proteinExistence type="predicted"/>
<feature type="signal peptide" evidence="1">
    <location>
        <begin position="1"/>
        <end position="19"/>
    </location>
</feature>
<gene>
    <name evidence="2" type="ORF">MYMAC_005962</name>
</gene>
<dbReference type="AlphaFoldDB" id="A0A250K3J3"/>
<dbReference type="Proteomes" id="UP000217343">
    <property type="component" value="Chromosome"/>
</dbReference>
<accession>A0A250K3J3</accession>
<name>A0A250K3J3_9BACT</name>
<sequence length="409" mass="44068">MRKRSCLATASTSSLILLAASLTACGSSDPEPTPTPDETETGPVYSLATSVFGQSGSATYVSVFNSLDVTSIDLEQASEHSGFATIGAVDGKLFVGAGEAPELTRYTVFDSGRFQESGRISFANYGLTTAPLYHNHFVDGTSAYMQLEESRRIVWNPEAMTISGPVESPGLVTERDGLVVKASFDRGVVAHGGYSFQPFYWTDANYYRFSPSSQIAVYSHADDSLVELLEAPCPGLDVATKDENGNIYFSNWVFSAGAPVVDDTAPETCAVRFNANTRAIDGDWEHSLSSMVGGRQTAAFRYLGNNVGVVAAFHDDSPTLSEAPTAADVTNGMHWKLWQVNVETGEGAPIEGLDWIAGGYYAFTIEGRTFLLLPTADYASTAVWELNGNGTAVKRFETLGWAYQFVKVR</sequence>
<organism evidence="2 3">
    <name type="scientific">Corallococcus macrosporus DSM 14697</name>
    <dbReference type="NCBI Taxonomy" id="1189310"/>
    <lineage>
        <taxon>Bacteria</taxon>
        <taxon>Pseudomonadati</taxon>
        <taxon>Myxococcota</taxon>
        <taxon>Myxococcia</taxon>
        <taxon>Myxococcales</taxon>
        <taxon>Cystobacterineae</taxon>
        <taxon>Myxococcaceae</taxon>
        <taxon>Corallococcus</taxon>
    </lineage>
</organism>
<protein>
    <recommendedName>
        <fullName evidence="4">MxcI protein</fullName>
    </recommendedName>
</protein>
<evidence type="ECO:0008006" key="4">
    <source>
        <dbReference type="Google" id="ProtNLM"/>
    </source>
</evidence>
<keyword evidence="3" id="KW-1185">Reference proteome</keyword>
<evidence type="ECO:0000313" key="3">
    <source>
        <dbReference type="Proteomes" id="UP000217343"/>
    </source>
</evidence>
<dbReference type="KEGG" id="mmas:MYMAC_005962"/>
<dbReference type="PROSITE" id="PS51257">
    <property type="entry name" value="PROKAR_LIPOPROTEIN"/>
    <property type="match status" value="1"/>
</dbReference>
<keyword evidence="1" id="KW-0732">Signal</keyword>
<dbReference type="RefSeq" id="WP_095960552.1">
    <property type="nucleotide sequence ID" value="NZ_CP022203.1"/>
</dbReference>
<dbReference type="EMBL" id="CP022203">
    <property type="protein sequence ID" value="ATB50307.1"/>
    <property type="molecule type" value="Genomic_DNA"/>
</dbReference>
<evidence type="ECO:0000313" key="2">
    <source>
        <dbReference type="EMBL" id="ATB50307.1"/>
    </source>
</evidence>
<reference evidence="2 3" key="1">
    <citation type="submission" date="2017-06" db="EMBL/GenBank/DDBJ databases">
        <title>Sequencing and comparative analysis of myxobacterial genomes.</title>
        <authorList>
            <person name="Rupp O."/>
            <person name="Goesmann A."/>
            <person name="Sogaard-Andersen L."/>
        </authorList>
    </citation>
    <scope>NUCLEOTIDE SEQUENCE [LARGE SCALE GENOMIC DNA]</scope>
    <source>
        <strain evidence="2 3">DSM 14697</strain>
    </source>
</reference>
<evidence type="ECO:0000256" key="1">
    <source>
        <dbReference type="SAM" id="SignalP"/>
    </source>
</evidence>
<dbReference type="OrthoDB" id="5379593at2"/>